<evidence type="ECO:0000313" key="30">
    <source>
        <dbReference type="Proteomes" id="UP001623348"/>
    </source>
</evidence>
<evidence type="ECO:0000256" key="9">
    <source>
        <dbReference type="ARBA" id="ARBA00022801"/>
    </source>
</evidence>
<evidence type="ECO:0000256" key="24">
    <source>
        <dbReference type="ARBA" id="ARBA00047969"/>
    </source>
</evidence>
<dbReference type="Gene3D" id="3.10.129.10">
    <property type="entry name" value="Hotdog Thioesterase"/>
    <property type="match status" value="1"/>
</dbReference>
<comment type="catalytic activity">
    <reaction evidence="25">
        <text>dodecanoyl-CoA + H2O = dodecanoate + CoA + H(+)</text>
        <dbReference type="Rhea" id="RHEA:30135"/>
        <dbReference type="ChEBI" id="CHEBI:15377"/>
        <dbReference type="ChEBI" id="CHEBI:15378"/>
        <dbReference type="ChEBI" id="CHEBI:18262"/>
        <dbReference type="ChEBI" id="CHEBI:57287"/>
        <dbReference type="ChEBI" id="CHEBI:57375"/>
    </reaction>
    <physiologicalReaction direction="left-to-right" evidence="25">
        <dbReference type="Rhea" id="RHEA:30136"/>
    </physiologicalReaction>
</comment>
<comment type="catalytic activity">
    <reaction evidence="22">
        <text>octanoyl-CoA + H2O = octanoate + CoA + H(+)</text>
        <dbReference type="Rhea" id="RHEA:30143"/>
        <dbReference type="ChEBI" id="CHEBI:15377"/>
        <dbReference type="ChEBI" id="CHEBI:15378"/>
        <dbReference type="ChEBI" id="CHEBI:25646"/>
        <dbReference type="ChEBI" id="CHEBI:57287"/>
        <dbReference type="ChEBI" id="CHEBI:57386"/>
    </reaction>
    <physiologicalReaction direction="left-to-right" evidence="22">
        <dbReference type="Rhea" id="RHEA:30144"/>
    </physiologicalReaction>
</comment>
<protein>
    <recommendedName>
        <fullName evidence="20">Acyl-coenzyme A thioesterase THEM4</fullName>
        <ecNumber evidence="19">3.1.2.2</ecNumber>
    </recommendedName>
    <alternativeName>
        <fullName evidence="21">Thioesterase superfamily member 4</fullName>
    </alternativeName>
</protein>
<evidence type="ECO:0000256" key="12">
    <source>
        <dbReference type="ARBA" id="ARBA00023098"/>
    </source>
</evidence>
<dbReference type="GO" id="GO:0006631">
    <property type="term" value="P:fatty acid metabolic process"/>
    <property type="evidence" value="ECO:0007669"/>
    <property type="project" value="UniProtKB-KW"/>
</dbReference>
<evidence type="ECO:0000256" key="2">
    <source>
        <dbReference type="ARBA" id="ARBA00004569"/>
    </source>
</evidence>
<dbReference type="GO" id="GO:0032587">
    <property type="term" value="C:ruffle membrane"/>
    <property type="evidence" value="ECO:0007669"/>
    <property type="project" value="UniProtKB-SubCell"/>
</dbReference>
<evidence type="ECO:0000256" key="4">
    <source>
        <dbReference type="ARBA" id="ARBA00004637"/>
    </source>
</evidence>
<comment type="caution">
    <text evidence="29">The sequence shown here is derived from an EMBL/GenBank/DDBJ whole genome shotgun (WGS) entry which is preliminary data.</text>
</comment>
<gene>
    <name evidence="29" type="ORF">GRJ2_002576900</name>
</gene>
<evidence type="ECO:0000256" key="8">
    <source>
        <dbReference type="ARBA" id="ARBA00022792"/>
    </source>
</evidence>
<dbReference type="PANTHER" id="PTHR12418:SF19">
    <property type="entry name" value="ACYL-COENZYME A THIOESTERASE THEM4"/>
    <property type="match status" value="1"/>
</dbReference>
<evidence type="ECO:0000256" key="3">
    <source>
        <dbReference type="ARBA" id="ARBA00004632"/>
    </source>
</evidence>
<keyword evidence="14" id="KW-0472">Membrane</keyword>
<dbReference type="GO" id="GO:0005743">
    <property type="term" value="C:mitochondrial inner membrane"/>
    <property type="evidence" value="ECO:0007669"/>
    <property type="project" value="UniProtKB-SubCell"/>
</dbReference>
<dbReference type="GO" id="GO:0005758">
    <property type="term" value="C:mitochondrial intermembrane space"/>
    <property type="evidence" value="ECO:0007669"/>
    <property type="project" value="UniProtKB-SubCell"/>
</dbReference>
<evidence type="ECO:0000256" key="5">
    <source>
        <dbReference type="ARBA" id="ARBA00022475"/>
    </source>
</evidence>
<keyword evidence="11" id="KW-0809">Transit peptide</keyword>
<evidence type="ECO:0000256" key="6">
    <source>
        <dbReference type="ARBA" id="ARBA00022490"/>
    </source>
</evidence>
<dbReference type="GO" id="GO:0006915">
    <property type="term" value="P:apoptotic process"/>
    <property type="evidence" value="ECO:0007669"/>
    <property type="project" value="UniProtKB-KW"/>
</dbReference>
<comment type="catalytic activity">
    <reaction evidence="24">
        <text>decanoyl-CoA + H2O = decanoate + CoA + H(+)</text>
        <dbReference type="Rhea" id="RHEA:40059"/>
        <dbReference type="ChEBI" id="CHEBI:15377"/>
        <dbReference type="ChEBI" id="CHEBI:15378"/>
        <dbReference type="ChEBI" id="CHEBI:27689"/>
        <dbReference type="ChEBI" id="CHEBI:57287"/>
        <dbReference type="ChEBI" id="CHEBI:61430"/>
    </reaction>
    <physiologicalReaction direction="left-to-right" evidence="24">
        <dbReference type="Rhea" id="RHEA:40060"/>
    </physiologicalReaction>
</comment>
<evidence type="ECO:0000256" key="17">
    <source>
        <dbReference type="ARBA" id="ARBA00037002"/>
    </source>
</evidence>
<comment type="catalytic activity">
    <reaction evidence="26">
        <text>tetradecanoyl-CoA + H2O = tetradecanoate + CoA + H(+)</text>
        <dbReference type="Rhea" id="RHEA:40119"/>
        <dbReference type="ChEBI" id="CHEBI:15377"/>
        <dbReference type="ChEBI" id="CHEBI:15378"/>
        <dbReference type="ChEBI" id="CHEBI:30807"/>
        <dbReference type="ChEBI" id="CHEBI:57287"/>
        <dbReference type="ChEBI" id="CHEBI:57385"/>
    </reaction>
    <physiologicalReaction direction="left-to-right" evidence="26">
        <dbReference type="Rhea" id="RHEA:40120"/>
    </physiologicalReaction>
</comment>
<dbReference type="EC" id="3.1.2.2" evidence="19"/>
<evidence type="ECO:0000256" key="19">
    <source>
        <dbReference type="ARBA" id="ARBA00038848"/>
    </source>
</evidence>
<reference evidence="29 30" key="1">
    <citation type="submission" date="2024-06" db="EMBL/GenBank/DDBJ databases">
        <title>The draft genome of Grus japonensis, version 3.</title>
        <authorList>
            <person name="Nabeshima K."/>
            <person name="Suzuki S."/>
            <person name="Onuma M."/>
        </authorList>
    </citation>
    <scope>NUCLEOTIDE SEQUENCE [LARGE SCALE GENOMIC DNA]</scope>
    <source>
        <strain evidence="29 30">451A</strain>
    </source>
</reference>
<evidence type="ECO:0000256" key="18">
    <source>
        <dbReference type="ARBA" id="ARBA00038456"/>
    </source>
</evidence>
<comment type="catalytic activity">
    <reaction evidence="17">
        <text>(9Z)-octadecenoyl-CoA + H2O = (9Z)-octadecenoate + CoA + H(+)</text>
        <dbReference type="Rhea" id="RHEA:40139"/>
        <dbReference type="ChEBI" id="CHEBI:15377"/>
        <dbReference type="ChEBI" id="CHEBI:15378"/>
        <dbReference type="ChEBI" id="CHEBI:30823"/>
        <dbReference type="ChEBI" id="CHEBI:57287"/>
        <dbReference type="ChEBI" id="CHEBI:57387"/>
    </reaction>
    <physiologicalReaction direction="left-to-right" evidence="17">
        <dbReference type="Rhea" id="RHEA:40140"/>
    </physiologicalReaction>
</comment>
<evidence type="ECO:0000256" key="14">
    <source>
        <dbReference type="ARBA" id="ARBA00023136"/>
    </source>
</evidence>
<evidence type="ECO:0000256" key="27">
    <source>
        <dbReference type="SAM" id="MobiDB-lite"/>
    </source>
</evidence>
<keyword evidence="13" id="KW-0496">Mitochondrion</keyword>
<comment type="subcellular location">
    <subcellularLocation>
        <location evidence="3">Cell projection</location>
        <location evidence="3">Ruffle membrane</location>
    </subcellularLocation>
    <subcellularLocation>
        <location evidence="1">Cytoplasm</location>
    </subcellularLocation>
    <subcellularLocation>
        <location evidence="4">Mitochondrion inner membrane</location>
        <topology evidence="4">Peripheral membrane protein</topology>
    </subcellularLocation>
    <subcellularLocation>
        <location evidence="2">Mitochondrion intermembrane space</location>
    </subcellularLocation>
</comment>
<feature type="domain" description="Thioesterase" evidence="28">
    <location>
        <begin position="105"/>
        <end position="177"/>
    </location>
</feature>
<keyword evidence="15" id="KW-0966">Cell projection</keyword>
<name>A0ABC9XV03_GRUJA</name>
<evidence type="ECO:0000256" key="15">
    <source>
        <dbReference type="ARBA" id="ARBA00023273"/>
    </source>
</evidence>
<evidence type="ECO:0000256" key="22">
    <source>
        <dbReference type="ARBA" id="ARBA00047588"/>
    </source>
</evidence>
<dbReference type="AlphaFoldDB" id="A0ABC9XV03"/>
<dbReference type="PANTHER" id="PTHR12418">
    <property type="entry name" value="ACYL-COENZYME A THIOESTERASE THEM4"/>
    <property type="match status" value="1"/>
</dbReference>
<evidence type="ECO:0000256" key="13">
    <source>
        <dbReference type="ARBA" id="ARBA00023128"/>
    </source>
</evidence>
<evidence type="ECO:0000256" key="11">
    <source>
        <dbReference type="ARBA" id="ARBA00022946"/>
    </source>
</evidence>
<dbReference type="InterPro" id="IPR029069">
    <property type="entry name" value="HotDog_dom_sf"/>
</dbReference>
<evidence type="ECO:0000256" key="1">
    <source>
        <dbReference type="ARBA" id="ARBA00004496"/>
    </source>
</evidence>
<evidence type="ECO:0000313" key="29">
    <source>
        <dbReference type="EMBL" id="GAB0201114.1"/>
    </source>
</evidence>
<evidence type="ECO:0000256" key="7">
    <source>
        <dbReference type="ARBA" id="ARBA00022703"/>
    </source>
</evidence>
<keyword evidence="6" id="KW-0963">Cytoplasm</keyword>
<dbReference type="InterPro" id="IPR052365">
    <property type="entry name" value="THEM4/THEM5_acyl-CoA_thioest"/>
</dbReference>
<dbReference type="SUPFAM" id="SSF54637">
    <property type="entry name" value="Thioesterase/thiol ester dehydrase-isomerase"/>
    <property type="match status" value="1"/>
</dbReference>
<dbReference type="Pfam" id="PF03061">
    <property type="entry name" value="4HBT"/>
    <property type="match status" value="1"/>
</dbReference>
<dbReference type="CDD" id="cd03443">
    <property type="entry name" value="PaaI_thioesterase"/>
    <property type="match status" value="1"/>
</dbReference>
<comment type="catalytic activity">
    <reaction evidence="16">
        <text>(5Z,8Z,11Z,14Z)-eicosatetraenoyl-CoA + H2O = (5Z,8Z,11Z,14Z)-eicosatetraenoate + CoA + H(+)</text>
        <dbReference type="Rhea" id="RHEA:40151"/>
        <dbReference type="ChEBI" id="CHEBI:15377"/>
        <dbReference type="ChEBI" id="CHEBI:15378"/>
        <dbReference type="ChEBI" id="CHEBI:32395"/>
        <dbReference type="ChEBI" id="CHEBI:57287"/>
        <dbReference type="ChEBI" id="CHEBI:57368"/>
    </reaction>
    <physiologicalReaction direction="left-to-right" evidence="16">
        <dbReference type="Rhea" id="RHEA:40152"/>
    </physiologicalReaction>
</comment>
<keyword evidence="9" id="KW-0378">Hydrolase</keyword>
<organism evidence="29 30">
    <name type="scientific">Grus japonensis</name>
    <name type="common">Japanese crane</name>
    <name type="synonym">Red-crowned crane</name>
    <dbReference type="NCBI Taxonomy" id="30415"/>
    <lineage>
        <taxon>Eukaryota</taxon>
        <taxon>Metazoa</taxon>
        <taxon>Chordata</taxon>
        <taxon>Craniata</taxon>
        <taxon>Vertebrata</taxon>
        <taxon>Euteleostomi</taxon>
        <taxon>Archelosauria</taxon>
        <taxon>Archosauria</taxon>
        <taxon>Dinosauria</taxon>
        <taxon>Saurischia</taxon>
        <taxon>Theropoda</taxon>
        <taxon>Coelurosauria</taxon>
        <taxon>Aves</taxon>
        <taxon>Neognathae</taxon>
        <taxon>Neoaves</taxon>
        <taxon>Gruiformes</taxon>
        <taxon>Gruidae</taxon>
        <taxon>Grus</taxon>
    </lineage>
</organism>
<evidence type="ECO:0000256" key="20">
    <source>
        <dbReference type="ARBA" id="ARBA00040123"/>
    </source>
</evidence>
<evidence type="ECO:0000256" key="21">
    <source>
        <dbReference type="ARBA" id="ARBA00043210"/>
    </source>
</evidence>
<keyword evidence="30" id="KW-1185">Reference proteome</keyword>
<comment type="similarity">
    <text evidence="18">Belongs to the THEM4/THEM5 thioesterase family.</text>
</comment>
<evidence type="ECO:0000259" key="28">
    <source>
        <dbReference type="Pfam" id="PF03061"/>
    </source>
</evidence>
<accession>A0ABC9XV03</accession>
<keyword evidence="5" id="KW-1003">Cell membrane</keyword>
<comment type="catalytic activity">
    <reaction evidence="23">
        <text>hexadecanoyl-CoA + H2O = hexadecanoate + CoA + H(+)</text>
        <dbReference type="Rhea" id="RHEA:16645"/>
        <dbReference type="ChEBI" id="CHEBI:7896"/>
        <dbReference type="ChEBI" id="CHEBI:15377"/>
        <dbReference type="ChEBI" id="CHEBI:15378"/>
        <dbReference type="ChEBI" id="CHEBI:57287"/>
        <dbReference type="ChEBI" id="CHEBI:57379"/>
        <dbReference type="EC" id="3.1.2.2"/>
    </reaction>
    <physiologicalReaction direction="left-to-right" evidence="23">
        <dbReference type="Rhea" id="RHEA:16646"/>
    </physiologicalReaction>
</comment>
<keyword evidence="10" id="KW-0276">Fatty acid metabolism</keyword>
<proteinExistence type="inferred from homology"/>
<evidence type="ECO:0000256" key="26">
    <source>
        <dbReference type="ARBA" id="ARBA00048180"/>
    </source>
</evidence>
<keyword evidence="12" id="KW-0443">Lipid metabolism</keyword>
<feature type="compositionally biased region" description="Pro residues" evidence="27">
    <location>
        <begin position="33"/>
        <end position="50"/>
    </location>
</feature>
<keyword evidence="7" id="KW-0053">Apoptosis</keyword>
<dbReference type="InterPro" id="IPR006683">
    <property type="entry name" value="Thioestr_dom"/>
</dbReference>
<dbReference type="GO" id="GO:0016787">
    <property type="term" value="F:hydrolase activity"/>
    <property type="evidence" value="ECO:0007669"/>
    <property type="project" value="UniProtKB-KW"/>
</dbReference>
<evidence type="ECO:0000256" key="25">
    <source>
        <dbReference type="ARBA" id="ARBA00048074"/>
    </source>
</evidence>
<keyword evidence="8" id="KW-0999">Mitochondrion inner membrane</keyword>
<feature type="region of interest" description="Disordered" evidence="27">
    <location>
        <begin position="27"/>
        <end position="58"/>
    </location>
</feature>
<dbReference type="EMBL" id="BAAFJT010000029">
    <property type="protein sequence ID" value="GAB0201114.1"/>
    <property type="molecule type" value="Genomic_DNA"/>
</dbReference>
<evidence type="ECO:0000256" key="16">
    <source>
        <dbReference type="ARBA" id="ARBA00035852"/>
    </source>
</evidence>
<sequence length="203" mass="21643">MRRQYRRLLDMAATGAWRRLPSYRSARHHLRAGPPPGTGTDPPPAPPGPAAGPVEAPATPRDTRLFLRAIDGDGDGFEYAMFLNAAERRLLCLFQPGPHLEGHPGLTHGGAIAAIIDSTLGTCALAVAGRVMTANLSIDYLAPVPLGAVLLLDGRAERLEGRKVFLSCHVRSADGDTLHARATGLFIRPDPAKHRAQEGEGGR</sequence>
<dbReference type="Proteomes" id="UP001623348">
    <property type="component" value="Unassembled WGS sequence"/>
</dbReference>
<evidence type="ECO:0000256" key="23">
    <source>
        <dbReference type="ARBA" id="ARBA00047734"/>
    </source>
</evidence>
<evidence type="ECO:0000256" key="10">
    <source>
        <dbReference type="ARBA" id="ARBA00022832"/>
    </source>
</evidence>